<dbReference type="AlphaFoldDB" id="A0A0F9FDG2"/>
<gene>
    <name evidence="1" type="ORF">LCGC14_1964820</name>
</gene>
<proteinExistence type="predicted"/>
<evidence type="ECO:0000313" key="1">
    <source>
        <dbReference type="EMBL" id="KKL84434.1"/>
    </source>
</evidence>
<organism evidence="1">
    <name type="scientific">marine sediment metagenome</name>
    <dbReference type="NCBI Taxonomy" id="412755"/>
    <lineage>
        <taxon>unclassified sequences</taxon>
        <taxon>metagenomes</taxon>
        <taxon>ecological metagenomes</taxon>
    </lineage>
</organism>
<protein>
    <submittedName>
        <fullName evidence="1">Uncharacterized protein</fullName>
    </submittedName>
</protein>
<name>A0A0F9FDG2_9ZZZZ</name>
<reference evidence="1" key="1">
    <citation type="journal article" date="2015" name="Nature">
        <title>Complex archaea that bridge the gap between prokaryotes and eukaryotes.</title>
        <authorList>
            <person name="Spang A."/>
            <person name="Saw J.H."/>
            <person name="Jorgensen S.L."/>
            <person name="Zaremba-Niedzwiedzka K."/>
            <person name="Martijn J."/>
            <person name="Lind A.E."/>
            <person name="van Eijk R."/>
            <person name="Schleper C."/>
            <person name="Guy L."/>
            <person name="Ettema T.J."/>
        </authorList>
    </citation>
    <scope>NUCLEOTIDE SEQUENCE</scope>
</reference>
<comment type="caution">
    <text evidence="1">The sequence shown here is derived from an EMBL/GenBank/DDBJ whole genome shotgun (WGS) entry which is preliminary data.</text>
</comment>
<sequence length="104" mass="11383">MGFYINPPQGTKEEWLLSNGIEVTLPTWARLANFVGVNPPDDGGVYVCLVDNGAFQAAGICYSEAEFDAFLAPDSGVQCSRTWYVVPRNKIVEVNPDVEEVLSL</sequence>
<accession>A0A0F9FDG2</accession>
<dbReference type="EMBL" id="LAZR01021697">
    <property type="protein sequence ID" value="KKL84434.1"/>
    <property type="molecule type" value="Genomic_DNA"/>
</dbReference>